<evidence type="ECO:0000313" key="14">
    <source>
        <dbReference type="EMBL" id="HEC07902.1"/>
    </source>
</evidence>
<dbReference type="EMBL" id="DRLF01000475">
    <property type="protein sequence ID" value="HEC07902.1"/>
    <property type="molecule type" value="Genomic_DNA"/>
</dbReference>
<dbReference type="CDD" id="cd10030">
    <property type="entry name" value="UDG-F4_TTUDGA_SPO1dp_like"/>
    <property type="match status" value="1"/>
</dbReference>
<keyword evidence="8" id="KW-0378">Hydrolase</keyword>
<dbReference type="SUPFAM" id="SSF52141">
    <property type="entry name" value="Uracil-DNA glycosylase-like"/>
    <property type="match status" value="1"/>
</dbReference>
<feature type="region of interest" description="Disordered" evidence="12">
    <location>
        <begin position="1"/>
        <end position="35"/>
    </location>
</feature>
<keyword evidence="11" id="KW-0234">DNA repair</keyword>
<evidence type="ECO:0000256" key="10">
    <source>
        <dbReference type="ARBA" id="ARBA00023014"/>
    </source>
</evidence>
<dbReference type="InterPro" id="IPR036895">
    <property type="entry name" value="Uracil-DNA_glycosylase-like_sf"/>
</dbReference>
<sequence length="234" mass="25505">MGITRYVLRDEPAAAGDGQIVNEAEPPSAEHQEMPAVEVQPQQPEEKGGKEAWDALKAEVAACTACELHASRTRTVFGVGNESAELMIVGEAPGADEDRQGEPFVGRAGQLLTAMLHAIGLARDTVYIANVLKCRPPGNRNPSVAEVAACQPFLRRQLALIRPKVMLAVGGIAAHNLLDTDEAVGRLRNRVHFYGEERTPLLVTYHPAYLLRRPEEKAKVWQDLQKLHGMLHGG</sequence>
<keyword evidence="9" id="KW-0408">Iron</keyword>
<comment type="similarity">
    <text evidence="2">Belongs to the uracil-DNA glycosylase (UDG) superfamily. Type 4 (UDGa) family.</text>
</comment>
<dbReference type="GO" id="GO:0051539">
    <property type="term" value="F:4 iron, 4 sulfur cluster binding"/>
    <property type="evidence" value="ECO:0007669"/>
    <property type="project" value="UniProtKB-KW"/>
</dbReference>
<evidence type="ECO:0000256" key="9">
    <source>
        <dbReference type="ARBA" id="ARBA00023004"/>
    </source>
</evidence>
<dbReference type="EC" id="3.2.2.27" evidence="3"/>
<dbReference type="Gene3D" id="3.40.470.10">
    <property type="entry name" value="Uracil-DNA glycosylase-like domain"/>
    <property type="match status" value="1"/>
</dbReference>
<dbReference type="InterPro" id="IPR005122">
    <property type="entry name" value="Uracil-DNA_glycosylase-like"/>
</dbReference>
<dbReference type="PANTHER" id="PTHR33693:SF1">
    <property type="entry name" value="TYPE-4 URACIL-DNA GLYCOSYLASE"/>
    <property type="match status" value="1"/>
</dbReference>
<dbReference type="SMART" id="SM00987">
    <property type="entry name" value="UreE_C"/>
    <property type="match status" value="1"/>
</dbReference>
<comment type="caution">
    <text evidence="14">The sequence shown here is derived from an EMBL/GenBank/DDBJ whole genome shotgun (WGS) entry which is preliminary data.</text>
</comment>
<reference evidence="14" key="1">
    <citation type="journal article" date="2020" name="mSystems">
        <title>Genome- and Community-Level Interaction Insights into Carbon Utilization and Element Cycling Functions of Hydrothermarchaeota in Hydrothermal Sediment.</title>
        <authorList>
            <person name="Zhou Z."/>
            <person name="Liu Y."/>
            <person name="Xu W."/>
            <person name="Pan J."/>
            <person name="Luo Z.H."/>
            <person name="Li M."/>
        </authorList>
    </citation>
    <scope>NUCLEOTIDE SEQUENCE [LARGE SCALE GENOMIC DNA]</scope>
    <source>
        <strain evidence="14">HyVt-458</strain>
    </source>
</reference>
<dbReference type="Proteomes" id="UP000886339">
    <property type="component" value="Unassembled WGS sequence"/>
</dbReference>
<gene>
    <name evidence="14" type="ORF">ENJ12_13685</name>
</gene>
<keyword evidence="6" id="KW-0479">Metal-binding</keyword>
<dbReference type="SMART" id="SM00986">
    <property type="entry name" value="UDG"/>
    <property type="match status" value="1"/>
</dbReference>
<keyword evidence="5" id="KW-0004">4Fe-4S</keyword>
<evidence type="ECO:0000256" key="4">
    <source>
        <dbReference type="ARBA" id="ARBA00019403"/>
    </source>
</evidence>
<dbReference type="NCBIfam" id="TIGR00758">
    <property type="entry name" value="UDG_fam4"/>
    <property type="match status" value="1"/>
</dbReference>
<name>A0A831RZ66_9GAMM</name>
<dbReference type="Pfam" id="PF03167">
    <property type="entry name" value="UDG"/>
    <property type="match status" value="1"/>
</dbReference>
<evidence type="ECO:0000259" key="13">
    <source>
        <dbReference type="SMART" id="SM00986"/>
    </source>
</evidence>
<dbReference type="GO" id="GO:0046872">
    <property type="term" value="F:metal ion binding"/>
    <property type="evidence" value="ECO:0007669"/>
    <property type="project" value="UniProtKB-KW"/>
</dbReference>
<evidence type="ECO:0000256" key="5">
    <source>
        <dbReference type="ARBA" id="ARBA00022485"/>
    </source>
</evidence>
<evidence type="ECO:0000256" key="6">
    <source>
        <dbReference type="ARBA" id="ARBA00022723"/>
    </source>
</evidence>
<dbReference type="InterPro" id="IPR051536">
    <property type="entry name" value="UDG_Type-4/5"/>
</dbReference>
<dbReference type="AlphaFoldDB" id="A0A831RZ66"/>
<dbReference type="GO" id="GO:0004844">
    <property type="term" value="F:uracil DNA N-glycosylase activity"/>
    <property type="evidence" value="ECO:0007669"/>
    <property type="project" value="UniProtKB-EC"/>
</dbReference>
<accession>A0A831RZ66</accession>
<dbReference type="GO" id="GO:0006281">
    <property type="term" value="P:DNA repair"/>
    <property type="evidence" value="ECO:0007669"/>
    <property type="project" value="UniProtKB-KW"/>
</dbReference>
<comment type="catalytic activity">
    <reaction evidence="1">
        <text>Hydrolyzes single-stranded DNA or mismatched double-stranded DNA and polynucleotides, releasing free uracil.</text>
        <dbReference type="EC" id="3.2.2.27"/>
    </reaction>
</comment>
<keyword evidence="10" id="KW-0411">Iron-sulfur</keyword>
<evidence type="ECO:0000256" key="1">
    <source>
        <dbReference type="ARBA" id="ARBA00001400"/>
    </source>
</evidence>
<evidence type="ECO:0000256" key="12">
    <source>
        <dbReference type="SAM" id="MobiDB-lite"/>
    </source>
</evidence>
<dbReference type="PANTHER" id="PTHR33693">
    <property type="entry name" value="TYPE-5 URACIL-DNA GLYCOSYLASE"/>
    <property type="match status" value="1"/>
</dbReference>
<evidence type="ECO:0000256" key="7">
    <source>
        <dbReference type="ARBA" id="ARBA00022763"/>
    </source>
</evidence>
<evidence type="ECO:0000256" key="2">
    <source>
        <dbReference type="ARBA" id="ARBA00006521"/>
    </source>
</evidence>
<organism evidence="14">
    <name type="scientific">Thiolapillus brandeum</name>
    <dbReference type="NCBI Taxonomy" id="1076588"/>
    <lineage>
        <taxon>Bacteria</taxon>
        <taxon>Pseudomonadati</taxon>
        <taxon>Pseudomonadota</taxon>
        <taxon>Gammaproteobacteria</taxon>
        <taxon>Chromatiales</taxon>
        <taxon>Sedimenticolaceae</taxon>
        <taxon>Thiolapillus</taxon>
    </lineage>
</organism>
<dbReference type="InterPro" id="IPR005273">
    <property type="entry name" value="Ura-DNA_glyco_family4"/>
</dbReference>
<proteinExistence type="inferred from homology"/>
<feature type="domain" description="Uracil-DNA glycosylase-like" evidence="13">
    <location>
        <begin position="77"/>
        <end position="225"/>
    </location>
</feature>
<evidence type="ECO:0000256" key="11">
    <source>
        <dbReference type="ARBA" id="ARBA00023204"/>
    </source>
</evidence>
<protein>
    <recommendedName>
        <fullName evidence="4">Type-4 uracil-DNA glycosylase</fullName>
        <ecNumber evidence="3">3.2.2.27</ecNumber>
    </recommendedName>
</protein>
<evidence type="ECO:0000256" key="3">
    <source>
        <dbReference type="ARBA" id="ARBA00012030"/>
    </source>
</evidence>
<evidence type="ECO:0000256" key="8">
    <source>
        <dbReference type="ARBA" id="ARBA00022801"/>
    </source>
</evidence>
<keyword evidence="7" id="KW-0227">DNA damage</keyword>